<evidence type="ECO:0000256" key="3">
    <source>
        <dbReference type="SAM" id="MobiDB-lite"/>
    </source>
</evidence>
<dbReference type="Pfam" id="PF11951">
    <property type="entry name" value="Fungal_trans_2"/>
    <property type="match status" value="1"/>
</dbReference>
<evidence type="ECO:0000313" key="5">
    <source>
        <dbReference type="EMBL" id="KAF8907284.1"/>
    </source>
</evidence>
<dbReference type="Proteomes" id="UP000724874">
    <property type="component" value="Unassembled WGS sequence"/>
</dbReference>
<dbReference type="GO" id="GO:0008270">
    <property type="term" value="F:zinc ion binding"/>
    <property type="evidence" value="ECO:0007669"/>
    <property type="project" value="InterPro"/>
</dbReference>
<comment type="caution">
    <text evidence="5">The sequence shown here is derived from an EMBL/GenBank/DDBJ whole genome shotgun (WGS) entry which is preliminary data.</text>
</comment>
<evidence type="ECO:0000313" key="6">
    <source>
        <dbReference type="Proteomes" id="UP000724874"/>
    </source>
</evidence>
<dbReference type="EMBL" id="JADNYJ010000015">
    <property type="protein sequence ID" value="KAF8907284.1"/>
    <property type="molecule type" value="Genomic_DNA"/>
</dbReference>
<dbReference type="CDD" id="cd00067">
    <property type="entry name" value="GAL4"/>
    <property type="match status" value="1"/>
</dbReference>
<dbReference type="PANTHER" id="PTHR37534:SF20">
    <property type="entry name" value="PRO1A C6 ZINK-FINGER PROTEIN"/>
    <property type="match status" value="1"/>
</dbReference>
<keyword evidence="2" id="KW-0539">Nucleus</keyword>
<organism evidence="5 6">
    <name type="scientific">Gymnopilus junonius</name>
    <name type="common">Spectacular rustgill mushroom</name>
    <name type="synonym">Gymnopilus spectabilis subsp. junonius</name>
    <dbReference type="NCBI Taxonomy" id="109634"/>
    <lineage>
        <taxon>Eukaryota</taxon>
        <taxon>Fungi</taxon>
        <taxon>Dikarya</taxon>
        <taxon>Basidiomycota</taxon>
        <taxon>Agaricomycotina</taxon>
        <taxon>Agaricomycetes</taxon>
        <taxon>Agaricomycetidae</taxon>
        <taxon>Agaricales</taxon>
        <taxon>Agaricineae</taxon>
        <taxon>Hymenogastraceae</taxon>
        <taxon>Gymnopilus</taxon>
    </lineage>
</organism>
<dbReference type="OrthoDB" id="5419315at2759"/>
<dbReference type="PROSITE" id="PS50048">
    <property type="entry name" value="ZN2_CY6_FUNGAL_2"/>
    <property type="match status" value="1"/>
</dbReference>
<keyword evidence="6" id="KW-1185">Reference proteome</keyword>
<proteinExistence type="predicted"/>
<dbReference type="InterPro" id="IPR001138">
    <property type="entry name" value="Zn2Cys6_DnaBD"/>
</dbReference>
<dbReference type="SMART" id="SM00066">
    <property type="entry name" value="GAL4"/>
    <property type="match status" value="1"/>
</dbReference>
<accession>A0A9P5TRF6</accession>
<protein>
    <recommendedName>
        <fullName evidence="4">Zn(2)-C6 fungal-type domain-containing protein</fullName>
    </recommendedName>
</protein>
<evidence type="ECO:0000256" key="1">
    <source>
        <dbReference type="ARBA" id="ARBA00004123"/>
    </source>
</evidence>
<comment type="subcellular location">
    <subcellularLocation>
        <location evidence="1">Nucleus</location>
    </subcellularLocation>
</comment>
<reference evidence="5" key="1">
    <citation type="submission" date="2020-11" db="EMBL/GenBank/DDBJ databases">
        <authorList>
            <consortium name="DOE Joint Genome Institute"/>
            <person name="Ahrendt S."/>
            <person name="Riley R."/>
            <person name="Andreopoulos W."/>
            <person name="LaButti K."/>
            <person name="Pangilinan J."/>
            <person name="Ruiz-duenas F.J."/>
            <person name="Barrasa J.M."/>
            <person name="Sanchez-Garcia M."/>
            <person name="Camarero S."/>
            <person name="Miyauchi S."/>
            <person name="Serrano A."/>
            <person name="Linde D."/>
            <person name="Babiker R."/>
            <person name="Drula E."/>
            <person name="Ayuso-Fernandez I."/>
            <person name="Pacheco R."/>
            <person name="Padilla G."/>
            <person name="Ferreira P."/>
            <person name="Barriuso J."/>
            <person name="Kellner H."/>
            <person name="Castanera R."/>
            <person name="Alfaro M."/>
            <person name="Ramirez L."/>
            <person name="Pisabarro A.G."/>
            <person name="Kuo A."/>
            <person name="Tritt A."/>
            <person name="Lipzen A."/>
            <person name="He G."/>
            <person name="Yan M."/>
            <person name="Ng V."/>
            <person name="Cullen D."/>
            <person name="Martin F."/>
            <person name="Rosso M.-N."/>
            <person name="Henrissat B."/>
            <person name="Hibbett D."/>
            <person name="Martinez A.T."/>
            <person name="Grigoriev I.V."/>
        </authorList>
    </citation>
    <scope>NUCLEOTIDE SEQUENCE</scope>
    <source>
        <strain evidence="5">AH 44721</strain>
    </source>
</reference>
<evidence type="ECO:0000256" key="2">
    <source>
        <dbReference type="ARBA" id="ARBA00023242"/>
    </source>
</evidence>
<dbReference type="PANTHER" id="PTHR37534">
    <property type="entry name" value="TRANSCRIPTIONAL ACTIVATOR PROTEIN UGA3"/>
    <property type="match status" value="1"/>
</dbReference>
<name>A0A9P5TRF6_GYMJU</name>
<dbReference type="GO" id="GO:0000981">
    <property type="term" value="F:DNA-binding transcription factor activity, RNA polymerase II-specific"/>
    <property type="evidence" value="ECO:0007669"/>
    <property type="project" value="InterPro"/>
</dbReference>
<dbReference type="AlphaFoldDB" id="A0A9P5TRF6"/>
<dbReference type="InterPro" id="IPR021858">
    <property type="entry name" value="Fun_TF"/>
</dbReference>
<feature type="region of interest" description="Disordered" evidence="3">
    <location>
        <begin position="126"/>
        <end position="155"/>
    </location>
</feature>
<dbReference type="SUPFAM" id="SSF57701">
    <property type="entry name" value="Zn2/Cys6 DNA-binding domain"/>
    <property type="match status" value="1"/>
</dbReference>
<dbReference type="InterPro" id="IPR036864">
    <property type="entry name" value="Zn2-C6_fun-type_DNA-bd_sf"/>
</dbReference>
<sequence>MPAMPKSPRAATKKANALPKPKGAVRAKSGCYTCRIRRKKCDEKRMGGLEDGPCETCLRLKLECLGFGAKRPDWLRETSRVSEIRDRIKAHLAAQGMIKGHAGSGSRSAVHDDILRLSDFRDLEMPYGSGGSSSSASTPRRAESVESDSYPHPSRLMLTSTARGAYDPYPHHIDHYPVHSDIPSRSHSPYDSAMNSSVHDFANDYLYPSRAIDTIIETPATRSSFSGKGLYEYKFPEEWDDLITLPEDMRTIPINPDQHIPREFINISLRYYVDNVVKIQYLLGDGNVLPTMIWNAITNHDDSHEAVYLLSKAYHGRQENPYTPVLADESVRERVDNLKASLVKKDGKVQRLSADDAMTALHVVSLFLFDGGGGNWKDFLQLAVRFVEFVLEDDVHHRNYPAALEAASPKVEFVIKTTIWFDVLASITTQRAPLLLYYIRELFRPDLSWVGHQHTYTMMSPMGCENIVVWALAETSWLAFFKAEREKTGTLSIPDLVRRVADIDQYLRPGPRPEPPQRSNEEWSRLFLKTVESGDFPEVPDIKDAADDTYRAIINFPKSLVFGIFICGSLTNDPDRRRTLQMQLQQNTGSDGVGNVKSVVELLSNIWDVTRRPPYGGKLREPVRWRKLLAKDGILLV</sequence>
<evidence type="ECO:0000259" key="4">
    <source>
        <dbReference type="PROSITE" id="PS50048"/>
    </source>
</evidence>
<feature type="region of interest" description="Disordered" evidence="3">
    <location>
        <begin position="1"/>
        <end position="22"/>
    </location>
</feature>
<dbReference type="GO" id="GO:0005634">
    <property type="term" value="C:nucleus"/>
    <property type="evidence" value="ECO:0007669"/>
    <property type="project" value="UniProtKB-SubCell"/>
</dbReference>
<gene>
    <name evidence="5" type="ORF">CPB84DRAFT_1822515</name>
</gene>
<dbReference type="PROSITE" id="PS00463">
    <property type="entry name" value="ZN2_CY6_FUNGAL_1"/>
    <property type="match status" value="1"/>
</dbReference>
<dbReference type="Gene3D" id="4.10.240.10">
    <property type="entry name" value="Zn(2)-C6 fungal-type DNA-binding domain"/>
    <property type="match status" value="1"/>
</dbReference>
<feature type="domain" description="Zn(2)-C6 fungal-type" evidence="4">
    <location>
        <begin position="30"/>
        <end position="64"/>
    </location>
</feature>